<keyword evidence="6" id="KW-0648">Protein biosynthesis</keyword>
<dbReference type="InterPro" id="IPR001163">
    <property type="entry name" value="Sm_dom_euk/arc"/>
</dbReference>
<dbReference type="PANTHER" id="PTHR12789:SF0">
    <property type="entry name" value="DENSITY-REGULATED PROTEIN"/>
    <property type="match status" value="1"/>
</dbReference>
<dbReference type="SUPFAM" id="SSF50182">
    <property type="entry name" value="Sm-like ribonucleoproteins"/>
    <property type="match status" value="1"/>
</dbReference>
<sequence>MSDTGLAQILPLELIDKCIGSKICALLKGNKEVSGTLLGFDDFVNMVLSDVTEVEQTVEGKKITKMDQILLNDCTMPLEYCEFSGSLPKCKNILQKENPQKFAELYGEVDQTKEDTKETEGNNEKVNASKKKTAKVPAIDKVLFKVEQRSFKKNVTVISNLEKFGIDLKKAAKRFANRFACGSTVAKNAQGREEIVVQGDVGDNLETFLMKEFAKELNNIEIEEIVEEKKKKGSE</sequence>
<feature type="domain" description="Sm" evidence="5">
    <location>
        <begin position="10"/>
        <end position="72"/>
    </location>
</feature>
<evidence type="ECO:0000256" key="1">
    <source>
        <dbReference type="ARBA" id="ARBA00007514"/>
    </source>
</evidence>
<dbReference type="Pfam" id="PF01423">
    <property type="entry name" value="LSM"/>
    <property type="match status" value="1"/>
</dbReference>
<dbReference type="Pfam" id="PF01253">
    <property type="entry name" value="SUI1"/>
    <property type="match status" value="1"/>
</dbReference>
<dbReference type="PANTHER" id="PTHR12789">
    <property type="entry name" value="DENSITY-REGULATED PROTEIN HOMOLOG"/>
    <property type="match status" value="1"/>
</dbReference>
<dbReference type="STRING" id="988480.A0A075B0L4"/>
<dbReference type="OrthoDB" id="429711at2759"/>
<feature type="domain" description="SUI1" evidence="4">
    <location>
        <begin position="142"/>
        <end position="213"/>
    </location>
</feature>
<dbReference type="InterPro" id="IPR033871">
    <property type="entry name" value="LSm5"/>
</dbReference>
<evidence type="ECO:0000259" key="4">
    <source>
        <dbReference type="PROSITE" id="PS50296"/>
    </source>
</evidence>
<dbReference type="HOGENOM" id="CLU_073511_0_1_1"/>
<evidence type="ECO:0000313" key="6">
    <source>
        <dbReference type="EMBL" id="EPZ34351.1"/>
    </source>
</evidence>
<dbReference type="InterPro" id="IPR001950">
    <property type="entry name" value="SUI1"/>
</dbReference>
<dbReference type="InterPro" id="IPR010920">
    <property type="entry name" value="LSM_dom_sf"/>
</dbReference>
<dbReference type="CDD" id="cd11607">
    <property type="entry name" value="DENR_C"/>
    <property type="match status" value="1"/>
</dbReference>
<dbReference type="PROSITE" id="PS52002">
    <property type="entry name" value="SM"/>
    <property type="match status" value="1"/>
</dbReference>
<dbReference type="AlphaFoldDB" id="A0A075B0L4"/>
<evidence type="ECO:0000313" key="7">
    <source>
        <dbReference type="Proteomes" id="UP000030755"/>
    </source>
</evidence>
<dbReference type="Pfam" id="PF21023">
    <property type="entry name" value="DENR_N"/>
    <property type="match status" value="1"/>
</dbReference>
<dbReference type="PROSITE" id="PS50296">
    <property type="entry name" value="SUI1"/>
    <property type="match status" value="1"/>
</dbReference>
<evidence type="ECO:0000256" key="3">
    <source>
        <dbReference type="ARBA" id="ARBA00020058"/>
    </source>
</evidence>
<evidence type="ECO:0000259" key="5">
    <source>
        <dbReference type="PROSITE" id="PS52002"/>
    </source>
</evidence>
<comment type="similarity">
    <text evidence="1">Belongs to the DENR family.</text>
</comment>
<keyword evidence="7" id="KW-1185">Reference proteome</keyword>
<dbReference type="InterPro" id="IPR048517">
    <property type="entry name" value="DENR_N"/>
</dbReference>
<dbReference type="InterPro" id="IPR047575">
    <property type="entry name" value="Sm"/>
</dbReference>
<dbReference type="Gene3D" id="2.30.30.100">
    <property type="match status" value="1"/>
</dbReference>
<dbReference type="GO" id="GO:0003729">
    <property type="term" value="F:mRNA binding"/>
    <property type="evidence" value="ECO:0007669"/>
    <property type="project" value="TreeGrafter"/>
</dbReference>
<dbReference type="InterPro" id="IPR050318">
    <property type="entry name" value="DENR/SUI1_TIF"/>
</dbReference>
<dbReference type="Proteomes" id="UP000030755">
    <property type="component" value="Unassembled WGS sequence"/>
</dbReference>
<organism evidence="6 7">
    <name type="scientific">Rozella allomycis (strain CSF55)</name>
    <dbReference type="NCBI Taxonomy" id="988480"/>
    <lineage>
        <taxon>Eukaryota</taxon>
        <taxon>Fungi</taxon>
        <taxon>Fungi incertae sedis</taxon>
        <taxon>Cryptomycota</taxon>
        <taxon>Cryptomycota incertae sedis</taxon>
        <taxon>Rozella</taxon>
    </lineage>
</organism>
<dbReference type="SMART" id="SM00651">
    <property type="entry name" value="Sm"/>
    <property type="match status" value="1"/>
</dbReference>
<gene>
    <name evidence="6" type="ORF">O9G_000538</name>
</gene>
<comment type="subunit">
    <text evidence="2">Interacts with the 40S ribosomal subunit.</text>
</comment>
<reference evidence="6 7" key="1">
    <citation type="journal article" date="2013" name="Curr. Biol.">
        <title>Shared signatures of parasitism and phylogenomics unite Cryptomycota and microsporidia.</title>
        <authorList>
            <person name="James T.Y."/>
            <person name="Pelin A."/>
            <person name="Bonen L."/>
            <person name="Ahrendt S."/>
            <person name="Sain D."/>
            <person name="Corradi N."/>
            <person name="Stajich J.E."/>
        </authorList>
    </citation>
    <scope>NUCLEOTIDE SEQUENCE [LARGE SCALE GENOMIC DNA]</scope>
    <source>
        <strain evidence="6 7">CSF55</strain>
    </source>
</reference>
<dbReference type="CDD" id="cd01732">
    <property type="entry name" value="LSm5"/>
    <property type="match status" value="1"/>
</dbReference>
<evidence type="ECO:0000256" key="2">
    <source>
        <dbReference type="ARBA" id="ARBA00011742"/>
    </source>
</evidence>
<dbReference type="GO" id="GO:0003743">
    <property type="term" value="F:translation initiation factor activity"/>
    <property type="evidence" value="ECO:0007669"/>
    <property type="project" value="UniProtKB-KW"/>
</dbReference>
<dbReference type="EMBL" id="KE560959">
    <property type="protein sequence ID" value="EPZ34351.1"/>
    <property type="molecule type" value="Genomic_DNA"/>
</dbReference>
<proteinExistence type="inferred from homology"/>
<dbReference type="SUPFAM" id="SSF55159">
    <property type="entry name" value="eIF1-like"/>
    <property type="match status" value="1"/>
</dbReference>
<protein>
    <recommendedName>
        <fullName evidence="3">Translation machinery-associated protein 22</fullName>
    </recommendedName>
</protein>
<dbReference type="GO" id="GO:0002188">
    <property type="term" value="P:translation reinitiation"/>
    <property type="evidence" value="ECO:0007669"/>
    <property type="project" value="TreeGrafter"/>
</dbReference>
<keyword evidence="6" id="KW-0396">Initiation factor</keyword>
<dbReference type="Gene3D" id="3.30.780.10">
    <property type="entry name" value="SUI1-like domain"/>
    <property type="match status" value="1"/>
</dbReference>
<dbReference type="InterPro" id="IPR046447">
    <property type="entry name" value="DENR_C"/>
</dbReference>
<dbReference type="GO" id="GO:0032991">
    <property type="term" value="C:protein-containing complex"/>
    <property type="evidence" value="ECO:0007669"/>
    <property type="project" value="UniProtKB-ARBA"/>
</dbReference>
<dbReference type="GO" id="GO:0001731">
    <property type="term" value="P:formation of translation preinitiation complex"/>
    <property type="evidence" value="ECO:0007669"/>
    <property type="project" value="TreeGrafter"/>
</dbReference>
<name>A0A075B0L4_ROZAC</name>
<accession>A0A075B0L4</accession>
<dbReference type="InterPro" id="IPR036877">
    <property type="entry name" value="SUI1_dom_sf"/>
</dbReference>